<reference evidence="6" key="2">
    <citation type="submission" date="2025-09" db="UniProtKB">
        <authorList>
            <consortium name="Ensembl"/>
        </authorList>
    </citation>
    <scope>IDENTIFICATION</scope>
</reference>
<dbReference type="SUPFAM" id="SSF48726">
    <property type="entry name" value="Immunoglobulin"/>
    <property type="match status" value="4"/>
</dbReference>
<dbReference type="InterPro" id="IPR013098">
    <property type="entry name" value="Ig_I-set"/>
</dbReference>
<dbReference type="Pfam" id="PF00041">
    <property type="entry name" value="fn3"/>
    <property type="match status" value="9"/>
</dbReference>
<dbReference type="InterPro" id="IPR013783">
    <property type="entry name" value="Ig-like_fold"/>
</dbReference>
<evidence type="ECO:0000313" key="6">
    <source>
        <dbReference type="Ensembl" id="ENSPKIP00000004796.1"/>
    </source>
</evidence>
<dbReference type="PANTHER" id="PTHR14340:SF13">
    <property type="entry name" value="TITIN"/>
    <property type="match status" value="1"/>
</dbReference>
<dbReference type="SMART" id="SM00408">
    <property type="entry name" value="IGc2"/>
    <property type="match status" value="3"/>
</dbReference>
<dbReference type="PRINTS" id="PR00014">
    <property type="entry name" value="FNTYPEIII"/>
</dbReference>
<keyword evidence="2" id="KW-0393">Immunoglobulin domain</keyword>
<dbReference type="GO" id="GO:0048738">
    <property type="term" value="P:cardiac muscle tissue development"/>
    <property type="evidence" value="ECO:0007669"/>
    <property type="project" value="TreeGrafter"/>
</dbReference>
<feature type="domain" description="Ig-like" evidence="4">
    <location>
        <begin position="478"/>
        <end position="566"/>
    </location>
</feature>
<feature type="domain" description="Fibronectin type-III" evidence="5">
    <location>
        <begin position="1"/>
        <end position="82"/>
    </location>
</feature>
<accession>A0A3B3QHB1</accession>
<keyword evidence="1" id="KW-0677">Repeat</keyword>
<dbReference type="Ensembl" id="ENSPKIT00000028784.1">
    <property type="protein sequence ID" value="ENSPKIP00000004796.1"/>
    <property type="gene ID" value="ENSPKIG00000021699.1"/>
</dbReference>
<dbReference type="GO" id="GO:0031430">
    <property type="term" value="C:M band"/>
    <property type="evidence" value="ECO:0007669"/>
    <property type="project" value="TreeGrafter"/>
</dbReference>
<dbReference type="Proteomes" id="UP000261540">
    <property type="component" value="Unplaced"/>
</dbReference>
<evidence type="ECO:0000256" key="1">
    <source>
        <dbReference type="ARBA" id="ARBA00022737"/>
    </source>
</evidence>
<dbReference type="InterPro" id="IPR003961">
    <property type="entry name" value="FN3_dom"/>
</dbReference>
<dbReference type="SUPFAM" id="SSF49265">
    <property type="entry name" value="Fibronectin type III"/>
    <property type="match status" value="5"/>
</dbReference>
<feature type="domain" description="Fibronectin type-III" evidence="5">
    <location>
        <begin position="284"/>
        <end position="378"/>
    </location>
</feature>
<evidence type="ECO:0000259" key="4">
    <source>
        <dbReference type="PROSITE" id="PS50835"/>
    </source>
</evidence>
<dbReference type="PANTHER" id="PTHR14340">
    <property type="entry name" value="MICROFIBRIL-ASSOCIATED GLYCOPROTEIN 3"/>
    <property type="match status" value="1"/>
</dbReference>
<dbReference type="FunFam" id="2.60.40.10:FF:000034">
    <property type="entry name" value="Titin isoform A"/>
    <property type="match status" value="1"/>
</dbReference>
<feature type="domain" description="Fibronectin type-III" evidence="5">
    <location>
        <begin position="755"/>
        <end position="850"/>
    </location>
</feature>
<dbReference type="FunFam" id="2.60.40.10:FF:000135">
    <property type="entry name" value="Titin a"/>
    <property type="match status" value="1"/>
</dbReference>
<name>A0A3B3QHB1_9TELE</name>
<feature type="domain" description="Fibronectin type-III" evidence="5">
    <location>
        <begin position="88"/>
        <end position="183"/>
    </location>
</feature>
<dbReference type="FunFam" id="2.60.40.10:FF:000002">
    <property type="entry name" value="Titin a"/>
    <property type="match status" value="2"/>
</dbReference>
<dbReference type="FunFam" id="2.60.40.10:FF:000073">
    <property type="entry name" value="titin isoform X1"/>
    <property type="match status" value="1"/>
</dbReference>
<dbReference type="CDD" id="cd00063">
    <property type="entry name" value="FN3"/>
    <property type="match status" value="8"/>
</dbReference>
<dbReference type="FunFam" id="2.60.40.10:FF:000031">
    <property type="entry name" value="Myosin-binding protein C, slow type"/>
    <property type="match status" value="2"/>
</dbReference>
<evidence type="ECO:0000256" key="2">
    <source>
        <dbReference type="ARBA" id="ARBA00023319"/>
    </source>
</evidence>
<evidence type="ECO:0008006" key="8">
    <source>
        <dbReference type="Google" id="ProtNLM"/>
    </source>
</evidence>
<keyword evidence="7" id="KW-1185">Reference proteome</keyword>
<feature type="domain" description="Fibronectin type-III" evidence="5">
    <location>
        <begin position="656"/>
        <end position="749"/>
    </location>
</feature>
<dbReference type="SMART" id="SM00409">
    <property type="entry name" value="IG"/>
    <property type="match status" value="3"/>
</dbReference>
<feature type="region of interest" description="Disordered" evidence="3">
    <location>
        <begin position="1221"/>
        <end position="1241"/>
    </location>
</feature>
<dbReference type="InterPro" id="IPR036116">
    <property type="entry name" value="FN3_sf"/>
</dbReference>
<feature type="domain" description="Ig-like" evidence="4">
    <location>
        <begin position="956"/>
        <end position="1045"/>
    </location>
</feature>
<dbReference type="InterPro" id="IPR007110">
    <property type="entry name" value="Ig-like_dom"/>
</dbReference>
<dbReference type="Pfam" id="PF07679">
    <property type="entry name" value="I-set"/>
    <property type="match status" value="4"/>
</dbReference>
<dbReference type="PROSITE" id="PS50853">
    <property type="entry name" value="FN3"/>
    <property type="match status" value="8"/>
</dbReference>
<dbReference type="FunFam" id="2.60.40.10:FF:000112">
    <property type="entry name" value="Titin a"/>
    <property type="match status" value="2"/>
</dbReference>
<protein>
    <recommendedName>
        <fullName evidence="8">Titin</fullName>
    </recommendedName>
</protein>
<dbReference type="GO" id="GO:0045214">
    <property type="term" value="P:sarcomere organization"/>
    <property type="evidence" value="ECO:0007669"/>
    <property type="project" value="TreeGrafter"/>
</dbReference>
<dbReference type="PROSITE" id="PS50835">
    <property type="entry name" value="IG_LIKE"/>
    <property type="match status" value="3"/>
</dbReference>
<feature type="domain" description="Fibronectin type-III" evidence="5">
    <location>
        <begin position="856"/>
        <end position="952"/>
    </location>
</feature>
<proteinExistence type="predicted"/>
<evidence type="ECO:0000259" key="5">
    <source>
        <dbReference type="PROSITE" id="PS50853"/>
    </source>
</evidence>
<sequence>MIVFWDHPKNNGGSNIFNYIIERRDRTSLQWVRCNKKDVTDVNFKVTGLLVGHEYEFRISAENAAGLSVPSPSSPFYKASDTIFKPGAPGNPRILDTTKSSITLAWNKPVYDGGSDILGYIVETSLPDEDEWTVVTPKDGLKGTSFTIINLKENQEYKINISGFNCEGVGEVASVPELTKAEDKLIHPEISLDAEFRKVINIRACNTLRLFVPIRGRPDPTVKWSRENDEPIGRATIESTSSFTSVIIENVNRFDSGKYILTVENSAGSQTAFVNVRVLDTPGAPQNLKIIAVTKESVSLTWEPPLNDGGTKIKNYVIEKRESTRKAYATVNANCHKTRWTVDQLQEGCNYYFRVIAENEYGIGLPVETTESVKVSEKPLPPGKIILQDVTKNSVTLTWEKPEHDGGSRIVAYVIEMQSKGNDTWMQSMIVKVPEAVVTGLTQGQEYMFRVSARNEKGTSEPRQIGVPVIIKELVIVPAVKLLFSTFSVLAGEDLTVNIPYAARPKATVSWQKDGTPLKQTSRVKFETTSDQLCLVVKEACRDDVGQYSIKLSNNAGETTADIAIVVLDKPGPPRGPVQVDEVTSDSVTFSWKPPEYDGGCTIKNYIVEKRETSTMIVFKDTITADGGQYTLLLTNLAGTKTISYNVKVLDRPAQCEGPLNITGVTAEKCVLSWHPPQYDGGSSVTHYIIERRETSRLAWTVVTNNCTVNMFKVTKLLEGNEYIFRVMAVNRYGISEPLDSAQVIMKNPFVTPGSPHILEVSNITRDSMTVCWAPPDTDGGSEIIGYIIEKKDRSGIRWTRCNRQKVTDVCFRVTCLAEDHEYEFKVSAENAAGLGEPSLPSAYYKAYDPKFKPGPPTHVHVIDTTKSSISITWGKPVHDGGSAIQGYIVEICKAENEEWIMCTPPTGLRVNKFEIHKLIENQEYNIRVCAMNKIGVGELAAIPGTAKPEEKTEGPELSLDSELRKGIVVRAGGSVRINIPFRGRPSPDIGWSKDEAELSDKVLIEKGLNYTQLSIDGCDRNDTGKYTLKLENKSVELKNAVKASEIPLPVGKVTLIDVTKSSVSLAWEKPEHDGGSRITGYLIEMQPKGTDKWGVTTSTKTCDGIVSALTAGQEYSFRVIAYNEKGKSDPTPLAAPVIANDLNIEPSFRLLFNSYNVKSGKDLKIEIPVIGRPKPKIEWMKDGEALKQTTRVTYSNSKPEVTVAKKNFLVGRSLVRNQIQRGAQPGKGSPKFPATDPSQKKACDDTFTNIYL</sequence>
<feature type="domain" description="Ig-like" evidence="4">
    <location>
        <begin position="176"/>
        <end position="277"/>
    </location>
</feature>
<dbReference type="GO" id="GO:0008307">
    <property type="term" value="F:structural constituent of muscle"/>
    <property type="evidence" value="ECO:0007669"/>
    <property type="project" value="TreeGrafter"/>
</dbReference>
<feature type="domain" description="Fibronectin type-III" evidence="5">
    <location>
        <begin position="1050"/>
        <end position="1143"/>
    </location>
</feature>
<dbReference type="Gene3D" id="2.60.40.10">
    <property type="entry name" value="Immunoglobulins"/>
    <property type="match status" value="14"/>
</dbReference>
<dbReference type="InterPro" id="IPR003598">
    <property type="entry name" value="Ig_sub2"/>
</dbReference>
<dbReference type="GeneTree" id="ENSGT01150000286978"/>
<dbReference type="InterPro" id="IPR003599">
    <property type="entry name" value="Ig_sub"/>
</dbReference>
<feature type="domain" description="Fibronectin type-III" evidence="5">
    <location>
        <begin position="381"/>
        <end position="474"/>
    </location>
</feature>
<dbReference type="InterPro" id="IPR036179">
    <property type="entry name" value="Ig-like_dom_sf"/>
</dbReference>
<evidence type="ECO:0000313" key="7">
    <source>
        <dbReference type="Proteomes" id="UP000261540"/>
    </source>
</evidence>
<reference evidence="6" key="1">
    <citation type="submission" date="2025-08" db="UniProtKB">
        <authorList>
            <consortium name="Ensembl"/>
        </authorList>
    </citation>
    <scope>IDENTIFICATION</scope>
</reference>
<organism evidence="6 7">
    <name type="scientific">Paramormyrops kingsleyae</name>
    <dbReference type="NCBI Taxonomy" id="1676925"/>
    <lineage>
        <taxon>Eukaryota</taxon>
        <taxon>Metazoa</taxon>
        <taxon>Chordata</taxon>
        <taxon>Craniata</taxon>
        <taxon>Vertebrata</taxon>
        <taxon>Euteleostomi</taxon>
        <taxon>Actinopterygii</taxon>
        <taxon>Neopterygii</taxon>
        <taxon>Teleostei</taxon>
        <taxon>Osteoglossocephala</taxon>
        <taxon>Osteoglossomorpha</taxon>
        <taxon>Osteoglossiformes</taxon>
        <taxon>Mormyridae</taxon>
        <taxon>Paramormyrops</taxon>
    </lineage>
</organism>
<dbReference type="CDD" id="cd05748">
    <property type="entry name" value="Ig_Titin_like"/>
    <property type="match status" value="2"/>
</dbReference>
<dbReference type="FunFam" id="2.60.40.10:FF:000003">
    <property type="entry name" value="Titin isoform E"/>
    <property type="match status" value="2"/>
</dbReference>
<dbReference type="SMART" id="SM00060">
    <property type="entry name" value="FN3"/>
    <property type="match status" value="9"/>
</dbReference>
<evidence type="ECO:0000256" key="3">
    <source>
        <dbReference type="SAM" id="MobiDB-lite"/>
    </source>
</evidence>
<dbReference type="AlphaFoldDB" id="A0A3B3QHB1"/>